<dbReference type="CDD" id="cd14789">
    <property type="entry name" value="Tiki"/>
    <property type="match status" value="1"/>
</dbReference>
<accession>A0ABW0KIL0</accession>
<dbReference type="RefSeq" id="WP_377162280.1">
    <property type="nucleotide sequence ID" value="NZ_JBHSMQ010000001.1"/>
</dbReference>
<feature type="chain" id="PRO_5046203080" evidence="1">
    <location>
        <begin position="24"/>
        <end position="314"/>
    </location>
</feature>
<evidence type="ECO:0000313" key="3">
    <source>
        <dbReference type="Proteomes" id="UP001596052"/>
    </source>
</evidence>
<dbReference type="Proteomes" id="UP001596052">
    <property type="component" value="Unassembled WGS sequence"/>
</dbReference>
<dbReference type="PANTHER" id="PTHR40590:SF1">
    <property type="entry name" value="CYTOPLASMIC PROTEIN"/>
    <property type="match status" value="1"/>
</dbReference>
<dbReference type="InterPro" id="IPR002816">
    <property type="entry name" value="TraB/PrgY/GumN_fam"/>
</dbReference>
<dbReference type="Pfam" id="PF01963">
    <property type="entry name" value="TraB_PrgY_gumN"/>
    <property type="match status" value="1"/>
</dbReference>
<keyword evidence="1" id="KW-0732">Signal</keyword>
<keyword evidence="3" id="KW-1185">Reference proteome</keyword>
<proteinExistence type="predicted"/>
<dbReference type="InterPro" id="IPR047111">
    <property type="entry name" value="YbaP-like"/>
</dbReference>
<protein>
    <submittedName>
        <fullName evidence="2">TraB/GumN family protein</fullName>
    </submittedName>
</protein>
<gene>
    <name evidence="2" type="ORF">ACFQDI_00510</name>
</gene>
<feature type="signal peptide" evidence="1">
    <location>
        <begin position="1"/>
        <end position="23"/>
    </location>
</feature>
<dbReference type="PANTHER" id="PTHR40590">
    <property type="entry name" value="CYTOPLASMIC PROTEIN-RELATED"/>
    <property type="match status" value="1"/>
</dbReference>
<name>A0ABW0KIL0_9BACT</name>
<organism evidence="2 3">
    <name type="scientific">Prosthecobacter fluviatilis</name>
    <dbReference type="NCBI Taxonomy" id="445931"/>
    <lineage>
        <taxon>Bacteria</taxon>
        <taxon>Pseudomonadati</taxon>
        <taxon>Verrucomicrobiota</taxon>
        <taxon>Verrucomicrobiia</taxon>
        <taxon>Verrucomicrobiales</taxon>
        <taxon>Verrucomicrobiaceae</taxon>
        <taxon>Prosthecobacter</taxon>
    </lineage>
</organism>
<evidence type="ECO:0000256" key="1">
    <source>
        <dbReference type="SAM" id="SignalP"/>
    </source>
</evidence>
<dbReference type="EMBL" id="JBHSMQ010000001">
    <property type="protein sequence ID" value="MFC5453318.1"/>
    <property type="molecule type" value="Genomic_DNA"/>
</dbReference>
<sequence length="314" mass="35131">MLLLRLFLSLALCACVVACKREAVNAAAKKDAAAFVADGAGDGSVWVVDGPNGGRLYLCGTIHILREQDYPLAPAYEAAYMYSNKLVLELPPGAASSAELTGRMSQLGQYPASSSLEANVSKETWQAVQTWAAKRGLDASALNRFKPWFVALMIPSIEYAALGAKADKGVDNFFEERAKKDGKPAEGLETVEFQIQLFASLSEKQQRELLEQTLGEVSSVKEEFEKMIKAWKYGQLDELKEMLFREAEKYPDLMDLFLSARNLSWMDRLEQMLKRGEKVMVLVGTGHFTSDTGLIELFRKRGYRVRHYRDVTDF</sequence>
<reference evidence="3" key="1">
    <citation type="journal article" date="2019" name="Int. J. Syst. Evol. Microbiol.">
        <title>The Global Catalogue of Microorganisms (GCM) 10K type strain sequencing project: providing services to taxonomists for standard genome sequencing and annotation.</title>
        <authorList>
            <consortium name="The Broad Institute Genomics Platform"/>
            <consortium name="The Broad Institute Genome Sequencing Center for Infectious Disease"/>
            <person name="Wu L."/>
            <person name="Ma J."/>
        </authorList>
    </citation>
    <scope>NUCLEOTIDE SEQUENCE [LARGE SCALE GENOMIC DNA]</scope>
    <source>
        <strain evidence="3">CGMCC 4.1469</strain>
    </source>
</reference>
<evidence type="ECO:0000313" key="2">
    <source>
        <dbReference type="EMBL" id="MFC5453318.1"/>
    </source>
</evidence>
<comment type="caution">
    <text evidence="2">The sequence shown here is derived from an EMBL/GenBank/DDBJ whole genome shotgun (WGS) entry which is preliminary data.</text>
</comment>